<dbReference type="PANTHER" id="PTHR43798:SF31">
    <property type="entry name" value="AB HYDROLASE SUPERFAMILY PROTEIN YCLE"/>
    <property type="match status" value="1"/>
</dbReference>
<evidence type="ECO:0000313" key="5">
    <source>
        <dbReference type="Proteomes" id="UP000322699"/>
    </source>
</evidence>
<dbReference type="PANTHER" id="PTHR43798">
    <property type="entry name" value="MONOACYLGLYCEROL LIPASE"/>
    <property type="match status" value="1"/>
</dbReference>
<dbReference type="PRINTS" id="PR00111">
    <property type="entry name" value="ABHYDROLASE"/>
</dbReference>
<dbReference type="GO" id="GO:0004742">
    <property type="term" value="F:dihydrolipoyllysine-residue acetyltransferase activity"/>
    <property type="evidence" value="ECO:0007669"/>
    <property type="project" value="UniProtKB-EC"/>
</dbReference>
<protein>
    <submittedName>
        <fullName evidence="4">Dihydrolipoyllysine-residue acetyltransferase component of acetoin cleaving system</fullName>
        <ecNumber evidence="4">2.3.1.12</ecNumber>
    </submittedName>
</protein>
<dbReference type="RefSeq" id="WP_068259928.1">
    <property type="nucleotide sequence ID" value="NZ_LWSK01000013.1"/>
</dbReference>
<keyword evidence="4" id="KW-0808">Transferase</keyword>
<evidence type="ECO:0000259" key="3">
    <source>
        <dbReference type="Pfam" id="PF00561"/>
    </source>
</evidence>
<dbReference type="EMBL" id="VRLW01000001">
    <property type="protein sequence ID" value="KAA1261184.1"/>
    <property type="molecule type" value="Genomic_DNA"/>
</dbReference>
<proteinExistence type="predicted"/>
<keyword evidence="1" id="KW-0378">Hydrolase</keyword>
<gene>
    <name evidence="4" type="primary">acoC</name>
    <name evidence="4" type="ORF">LF1_37290</name>
</gene>
<comment type="caution">
    <text evidence="4">The sequence shown here is derived from an EMBL/GenBank/DDBJ whole genome shotgun (WGS) entry which is preliminary data.</text>
</comment>
<evidence type="ECO:0000256" key="1">
    <source>
        <dbReference type="ARBA" id="ARBA00022801"/>
    </source>
</evidence>
<dbReference type="InterPro" id="IPR029058">
    <property type="entry name" value="AB_hydrolase_fold"/>
</dbReference>
<dbReference type="OrthoDB" id="252464at2"/>
<organism evidence="4 5">
    <name type="scientific">Rubripirellula obstinata</name>
    <dbReference type="NCBI Taxonomy" id="406547"/>
    <lineage>
        <taxon>Bacteria</taxon>
        <taxon>Pseudomonadati</taxon>
        <taxon>Planctomycetota</taxon>
        <taxon>Planctomycetia</taxon>
        <taxon>Pirellulales</taxon>
        <taxon>Pirellulaceae</taxon>
        <taxon>Rubripirellula</taxon>
    </lineage>
</organism>
<evidence type="ECO:0000256" key="2">
    <source>
        <dbReference type="SAM" id="MobiDB-lite"/>
    </source>
</evidence>
<accession>A0A5B1CPH1</accession>
<reference evidence="4 5" key="1">
    <citation type="submission" date="2019-08" db="EMBL/GenBank/DDBJ databases">
        <title>Deep-cultivation of Planctomycetes and their phenomic and genomic characterization uncovers novel biology.</title>
        <authorList>
            <person name="Wiegand S."/>
            <person name="Jogler M."/>
            <person name="Boedeker C."/>
            <person name="Pinto D."/>
            <person name="Vollmers J."/>
            <person name="Rivas-Marin E."/>
            <person name="Kohn T."/>
            <person name="Peeters S.H."/>
            <person name="Heuer A."/>
            <person name="Rast P."/>
            <person name="Oberbeckmann S."/>
            <person name="Bunk B."/>
            <person name="Jeske O."/>
            <person name="Meyerdierks A."/>
            <person name="Storesund J.E."/>
            <person name="Kallscheuer N."/>
            <person name="Luecker S."/>
            <person name="Lage O.M."/>
            <person name="Pohl T."/>
            <person name="Merkel B.J."/>
            <person name="Hornburger P."/>
            <person name="Mueller R.-W."/>
            <person name="Bruemmer F."/>
            <person name="Labrenz M."/>
            <person name="Spormann A.M."/>
            <person name="Op Den Camp H."/>
            <person name="Overmann J."/>
            <person name="Amann R."/>
            <person name="Jetten M.S.M."/>
            <person name="Mascher T."/>
            <person name="Medema M.H."/>
            <person name="Devos D.P."/>
            <person name="Kaster A.-K."/>
            <person name="Ovreas L."/>
            <person name="Rohde M."/>
            <person name="Galperin M.Y."/>
            <person name="Jogler C."/>
        </authorList>
    </citation>
    <scope>NUCLEOTIDE SEQUENCE [LARGE SCALE GENOMIC DNA]</scope>
    <source>
        <strain evidence="4 5">LF1</strain>
    </source>
</reference>
<dbReference type="Pfam" id="PF00561">
    <property type="entry name" value="Abhydrolase_1"/>
    <property type="match status" value="1"/>
</dbReference>
<feature type="region of interest" description="Disordered" evidence="2">
    <location>
        <begin position="110"/>
        <end position="135"/>
    </location>
</feature>
<dbReference type="InterPro" id="IPR050266">
    <property type="entry name" value="AB_hydrolase_sf"/>
</dbReference>
<feature type="compositionally biased region" description="Basic and acidic residues" evidence="2">
    <location>
        <begin position="118"/>
        <end position="127"/>
    </location>
</feature>
<dbReference type="AlphaFoldDB" id="A0A5B1CPH1"/>
<dbReference type="InterPro" id="IPR000073">
    <property type="entry name" value="AB_hydrolase_1"/>
</dbReference>
<dbReference type="Gene3D" id="3.40.50.1820">
    <property type="entry name" value="alpha/beta hydrolase"/>
    <property type="match status" value="1"/>
</dbReference>
<feature type="domain" description="AB hydrolase-1" evidence="3">
    <location>
        <begin position="4"/>
        <end position="87"/>
    </location>
</feature>
<keyword evidence="4" id="KW-0012">Acyltransferase</keyword>
<dbReference type="GO" id="GO:0016020">
    <property type="term" value="C:membrane"/>
    <property type="evidence" value="ECO:0007669"/>
    <property type="project" value="TreeGrafter"/>
</dbReference>
<sequence>MTQTIVLLHYFSGSSESWRYVARCLPADRKVVTLDLPGFGQSPMIANPSIRGYSTWVWQQLKHLGIERFVLIGHSMGGKIAMDMAAMQSSQPGDSQRHSGLQRLGLIAPSPATCEPMPESKKDELESTHPSAAAAENMVDDSAISRLSMDRRDLAVQTNLQSHRQAWRWWLREGMEHSIAKEASQIDVPVSVLASDDDPVIPMANLERDVIGIIPDSRLTRVRDVGHLMPLEDERLVADWIANL</sequence>
<name>A0A5B1CPH1_9BACT</name>
<dbReference type="SUPFAM" id="SSF53474">
    <property type="entry name" value="alpha/beta-Hydrolases"/>
    <property type="match status" value="1"/>
</dbReference>
<dbReference type="Proteomes" id="UP000322699">
    <property type="component" value="Unassembled WGS sequence"/>
</dbReference>
<evidence type="ECO:0000313" key="4">
    <source>
        <dbReference type="EMBL" id="KAA1261184.1"/>
    </source>
</evidence>
<keyword evidence="5" id="KW-1185">Reference proteome</keyword>
<dbReference type="EC" id="2.3.1.12" evidence="4"/>
<dbReference type="GO" id="GO:0016787">
    <property type="term" value="F:hydrolase activity"/>
    <property type="evidence" value="ECO:0007669"/>
    <property type="project" value="UniProtKB-KW"/>
</dbReference>